<dbReference type="InterPro" id="IPR029063">
    <property type="entry name" value="SAM-dependent_MTases_sf"/>
</dbReference>
<evidence type="ECO:0000313" key="3">
    <source>
        <dbReference type="Proteomes" id="UP000078550"/>
    </source>
</evidence>
<evidence type="ECO:0000313" key="4">
    <source>
        <dbReference type="Proteomes" id="UP000078555"/>
    </source>
</evidence>
<dbReference type="Proteomes" id="UP000078555">
    <property type="component" value="Unassembled WGS sequence"/>
</dbReference>
<dbReference type="AlphaFoldDB" id="A0A1A8YND9"/>
<dbReference type="EMBL" id="FLRD01000039">
    <property type="protein sequence ID" value="SBT32494.1"/>
    <property type="molecule type" value="Genomic_DNA"/>
</dbReference>
<dbReference type="EMBL" id="FLRE01000051">
    <property type="protein sequence ID" value="SBT33106.1"/>
    <property type="molecule type" value="Genomic_DNA"/>
</dbReference>
<evidence type="ECO:0000313" key="2">
    <source>
        <dbReference type="EMBL" id="SBT33106.1"/>
    </source>
</evidence>
<evidence type="ECO:0000313" key="1">
    <source>
        <dbReference type="EMBL" id="SBT32494.1"/>
    </source>
</evidence>
<name>A0A1A8YND9_PLAOA</name>
<proteinExistence type="predicted"/>
<protein>
    <recommendedName>
        <fullName evidence="5">Methyltransferase</fullName>
    </recommendedName>
</protein>
<gene>
    <name evidence="1" type="ORF">POVWA1_012390</name>
    <name evidence="2" type="ORF">POVWA2_013060</name>
</gene>
<dbReference type="Proteomes" id="UP000078550">
    <property type="component" value="Unassembled WGS sequence"/>
</dbReference>
<reference evidence="3 4" key="2">
    <citation type="submission" date="2016-05" db="EMBL/GenBank/DDBJ databases">
        <authorList>
            <person name="Naeem Raeece"/>
        </authorList>
    </citation>
    <scope>NUCLEOTIDE SEQUENCE [LARGE SCALE GENOMIC DNA]</scope>
</reference>
<evidence type="ECO:0008006" key="5">
    <source>
        <dbReference type="Google" id="ProtNLM"/>
    </source>
</evidence>
<organism evidence="2 3">
    <name type="scientific">Plasmodium ovale wallikeri</name>
    <dbReference type="NCBI Taxonomy" id="864142"/>
    <lineage>
        <taxon>Eukaryota</taxon>
        <taxon>Sar</taxon>
        <taxon>Alveolata</taxon>
        <taxon>Apicomplexa</taxon>
        <taxon>Aconoidasida</taxon>
        <taxon>Haemosporida</taxon>
        <taxon>Plasmodiidae</taxon>
        <taxon>Plasmodium</taxon>
        <taxon>Plasmodium (Plasmodium)</taxon>
    </lineage>
</organism>
<dbReference type="SUPFAM" id="SSF53335">
    <property type="entry name" value="S-adenosyl-L-methionine-dependent methyltransferases"/>
    <property type="match status" value="1"/>
</dbReference>
<sequence>MSKSCEIICDESLEEVKTVLDMGCGYGYYVNELNFHKIRAVGVDGNVKLVDSLKNENLYTLDVTSDQFVPDLLRQVNGSRKKEREKGDHLVKNRAIKRDGDLTKNILTFDYALCLNVGEYIPKKKEEIFFRNLDKMNSKGVIISWDLPNSFNIGTINEKNGEELLDVFLNNYSYSYDEKNSKLLRDNCSNSSLKNCIYIFEKKK</sequence>
<reference evidence="2" key="1">
    <citation type="submission" date="2016-05" db="EMBL/GenBank/DDBJ databases">
        <authorList>
            <person name="Lavstsen T."/>
            <person name="Jespersen J.S."/>
        </authorList>
    </citation>
    <scope>NUCLEOTIDE SEQUENCE [LARGE SCALE GENOMIC DNA]</scope>
</reference>
<keyword evidence="4" id="KW-1185">Reference proteome</keyword>
<accession>A0A1A8YND9</accession>
<dbReference type="Gene3D" id="3.40.50.150">
    <property type="entry name" value="Vaccinia Virus protein VP39"/>
    <property type="match status" value="1"/>
</dbReference>